<evidence type="ECO:0000313" key="1">
    <source>
        <dbReference type="EMBL" id="KAL3740348.1"/>
    </source>
</evidence>
<sequence length="65" mass="7576">MTFCFNLRHSSDLRYSRLPFKISCITLSVISEPHMDWDLRLLQATLLLNGTLHSLKCRFTNGEHP</sequence>
<dbReference type="AlphaFoldDB" id="A0ABD3KQ93"/>
<organism evidence="1 2">
    <name type="scientific">Eucalyptus globulus</name>
    <name type="common">Tasmanian blue gum</name>
    <dbReference type="NCBI Taxonomy" id="34317"/>
    <lineage>
        <taxon>Eukaryota</taxon>
        <taxon>Viridiplantae</taxon>
        <taxon>Streptophyta</taxon>
        <taxon>Embryophyta</taxon>
        <taxon>Tracheophyta</taxon>
        <taxon>Spermatophyta</taxon>
        <taxon>Magnoliopsida</taxon>
        <taxon>eudicotyledons</taxon>
        <taxon>Gunneridae</taxon>
        <taxon>Pentapetalae</taxon>
        <taxon>rosids</taxon>
        <taxon>malvids</taxon>
        <taxon>Myrtales</taxon>
        <taxon>Myrtaceae</taxon>
        <taxon>Myrtoideae</taxon>
        <taxon>Eucalypteae</taxon>
        <taxon>Eucalyptus</taxon>
    </lineage>
</organism>
<name>A0ABD3KQ93_EUCGL</name>
<gene>
    <name evidence="1" type="ORF">ACJRO7_021600</name>
</gene>
<accession>A0ABD3KQ93</accession>
<keyword evidence="2" id="KW-1185">Reference proteome</keyword>
<reference evidence="1 2" key="1">
    <citation type="submission" date="2024-11" db="EMBL/GenBank/DDBJ databases">
        <title>Chromosome-level genome assembly of Eucalyptus globulus Labill. provides insights into its genome evolution.</title>
        <authorList>
            <person name="Li X."/>
        </authorList>
    </citation>
    <scope>NUCLEOTIDE SEQUENCE [LARGE SCALE GENOMIC DNA]</scope>
    <source>
        <strain evidence="1">CL2024</strain>
        <tissue evidence="1">Fresh tender leaves</tissue>
    </source>
</reference>
<dbReference type="Proteomes" id="UP001634007">
    <property type="component" value="Unassembled WGS sequence"/>
</dbReference>
<comment type="caution">
    <text evidence="1">The sequence shown here is derived from an EMBL/GenBank/DDBJ whole genome shotgun (WGS) entry which is preliminary data.</text>
</comment>
<dbReference type="EMBL" id="JBJKBG010000005">
    <property type="protein sequence ID" value="KAL3740348.1"/>
    <property type="molecule type" value="Genomic_DNA"/>
</dbReference>
<protein>
    <submittedName>
        <fullName evidence="1">Uncharacterized protein</fullName>
    </submittedName>
</protein>
<evidence type="ECO:0000313" key="2">
    <source>
        <dbReference type="Proteomes" id="UP001634007"/>
    </source>
</evidence>
<proteinExistence type="predicted"/>